<keyword evidence="4" id="KW-1185">Reference proteome</keyword>
<sequence>MKIEPSMTLEDIFGPELVFNPRVSFQGMGWVPSDVNMDDFRTGALLPIAGDMPLVCNGRTVTDETLGLFEKAGITPASNLLVYDSEESFYSLLDKLKSSPLKKVLNQPVPETEVPEEKYWIDKDVFSYLNNKANLGEFVPHEHRPKRIVVTPSEAGSVKDEWGLPFVMKAGTDLPNGGGFDVFFCHTDGDFAEALENLEDSESIVIEEIVDIKKNYCIQFAKMHDGKIIYLGAGEQITTDSGEYKGNWISNAEEPPDEAIALGKSIMEKACELGYEGVAGFDILLSEDGRVVCIDLNFRLNGSTPALLLKDSIFESYNTQDMMYKTWKIDSEWDDFHSVCKNMIETGTLIPLAIYHPDDESNPGMKPFINGILIGESRDDILKKEQYLAEKGWN</sequence>
<dbReference type="SUPFAM" id="SSF56059">
    <property type="entry name" value="Glutathione synthetase ATP-binding domain-like"/>
    <property type="match status" value="1"/>
</dbReference>
<reference evidence="3 4" key="1">
    <citation type="submission" date="2018-07" db="EMBL/GenBank/DDBJ databases">
        <title>Bacillus sp. YLB-04 draft genome sequence.</title>
        <authorList>
            <person name="Yu L."/>
            <person name="Tang X."/>
        </authorList>
    </citation>
    <scope>NUCLEOTIDE SEQUENCE [LARGE SCALE GENOMIC DNA]</scope>
    <source>
        <strain evidence="3 4">YLB-04</strain>
    </source>
</reference>
<dbReference type="EMBL" id="QNQT01000002">
    <property type="protein sequence ID" value="RDU37728.1"/>
    <property type="molecule type" value="Genomic_DNA"/>
</dbReference>
<dbReference type="Proteomes" id="UP000257144">
    <property type="component" value="Unassembled WGS sequence"/>
</dbReference>
<evidence type="ECO:0000313" key="4">
    <source>
        <dbReference type="Proteomes" id="UP000257144"/>
    </source>
</evidence>
<protein>
    <recommendedName>
        <fullName evidence="2">ATP-grasp domain-containing protein</fullName>
    </recommendedName>
</protein>
<dbReference type="PANTHER" id="PTHR37018">
    <property type="entry name" value="CULTURE SPECIFIC PROTEIN, PUTATIVE (AFU_ORTHOLOGUE AFUA_2G00130)-RELATED"/>
    <property type="match status" value="1"/>
</dbReference>
<organism evidence="3 4">
    <name type="scientific">Neobacillus piezotolerans</name>
    <dbReference type="NCBI Taxonomy" id="2259171"/>
    <lineage>
        <taxon>Bacteria</taxon>
        <taxon>Bacillati</taxon>
        <taxon>Bacillota</taxon>
        <taxon>Bacilli</taxon>
        <taxon>Bacillales</taxon>
        <taxon>Bacillaceae</taxon>
        <taxon>Neobacillus</taxon>
    </lineage>
</organism>
<proteinExistence type="predicted"/>
<feature type="domain" description="ATP-grasp" evidence="2">
    <location>
        <begin position="133"/>
        <end position="328"/>
    </location>
</feature>
<dbReference type="GO" id="GO:0046872">
    <property type="term" value="F:metal ion binding"/>
    <property type="evidence" value="ECO:0007669"/>
    <property type="project" value="InterPro"/>
</dbReference>
<evidence type="ECO:0000256" key="1">
    <source>
        <dbReference type="PROSITE-ProRule" id="PRU00409"/>
    </source>
</evidence>
<evidence type="ECO:0000259" key="2">
    <source>
        <dbReference type="PROSITE" id="PS50975"/>
    </source>
</evidence>
<gene>
    <name evidence="3" type="ORF">DRW41_07825</name>
</gene>
<dbReference type="PROSITE" id="PS50975">
    <property type="entry name" value="ATP_GRASP"/>
    <property type="match status" value="1"/>
</dbReference>
<dbReference type="PANTHER" id="PTHR37018:SF1">
    <property type="entry name" value="CULTURE SPECIFIC PROTEIN, PUTATIVE (AFU_ORTHOLOGUE AFUA_2G00130)-RELATED"/>
    <property type="match status" value="1"/>
</dbReference>
<keyword evidence="1" id="KW-0547">Nucleotide-binding</keyword>
<keyword evidence="1" id="KW-0067">ATP-binding</keyword>
<dbReference type="InterPro" id="IPR053269">
    <property type="entry name" value="Asp-Met_ligase"/>
</dbReference>
<dbReference type="AlphaFoldDB" id="A0A3D8GTF4"/>
<dbReference type="GO" id="GO:0005524">
    <property type="term" value="F:ATP binding"/>
    <property type="evidence" value="ECO:0007669"/>
    <property type="project" value="UniProtKB-UniRule"/>
</dbReference>
<name>A0A3D8GTF4_9BACI</name>
<dbReference type="Gene3D" id="3.30.470.20">
    <property type="entry name" value="ATP-grasp fold, B domain"/>
    <property type="match status" value="1"/>
</dbReference>
<dbReference type="OrthoDB" id="7839480at2"/>
<evidence type="ECO:0000313" key="3">
    <source>
        <dbReference type="EMBL" id="RDU37728.1"/>
    </source>
</evidence>
<accession>A0A3D8GTF4</accession>
<comment type="caution">
    <text evidence="3">The sequence shown here is derived from an EMBL/GenBank/DDBJ whole genome shotgun (WGS) entry which is preliminary data.</text>
</comment>
<dbReference type="InterPro" id="IPR011761">
    <property type="entry name" value="ATP-grasp"/>
</dbReference>